<sequence>MNIFILSKNHTRNAAYHIDKHVGKMIVEVAQQLSSAFFIISPMIANQYQQEHEIYKPAYLKHPCTIWCSQSLENFLWACEYGISLGKEFKSRYGKIHKSTIVVQKLKELSPSTDVFPKQGLTDFAQAIPDKYKDQSAISAYRQYYRNDKRKFATWKTHNPPKWFNGELTDTSFE</sequence>
<accession>V6LT06</accession>
<protein>
    <submittedName>
        <fullName evidence="1">Uncharacterized protein</fullName>
    </submittedName>
</protein>
<proteinExistence type="predicted"/>
<keyword evidence="3" id="KW-1185">Reference proteome</keyword>
<dbReference type="VEuPathDB" id="GiardiaDB:SS50377_24833"/>
<reference evidence="1 2" key="1">
    <citation type="journal article" date="2014" name="PLoS Genet.">
        <title>The Genome of Spironucleus salmonicida Highlights a Fish Pathogen Adapted to Fluctuating Environments.</title>
        <authorList>
            <person name="Xu F."/>
            <person name="Jerlstrom-Hultqvist J."/>
            <person name="Einarsson E."/>
            <person name="Astvaldsson A."/>
            <person name="Svard S.G."/>
            <person name="Andersson J.O."/>
        </authorList>
    </citation>
    <scope>NUCLEOTIDE SEQUENCE</scope>
    <source>
        <strain evidence="2">ATCC 50377</strain>
    </source>
</reference>
<dbReference type="Proteomes" id="UP000018208">
    <property type="component" value="Unassembled WGS sequence"/>
</dbReference>
<evidence type="ECO:0000313" key="3">
    <source>
        <dbReference type="Proteomes" id="UP000018208"/>
    </source>
</evidence>
<dbReference type="EMBL" id="AUWU02000005">
    <property type="protein sequence ID" value="KAH0572720.1"/>
    <property type="molecule type" value="Genomic_DNA"/>
</dbReference>
<dbReference type="AlphaFoldDB" id="V6LT06"/>
<name>V6LT06_9EUKA</name>
<organism evidence="1">
    <name type="scientific">Spironucleus salmonicida</name>
    <dbReference type="NCBI Taxonomy" id="348837"/>
    <lineage>
        <taxon>Eukaryota</taxon>
        <taxon>Metamonada</taxon>
        <taxon>Diplomonadida</taxon>
        <taxon>Hexamitidae</taxon>
        <taxon>Hexamitinae</taxon>
        <taxon>Spironucleus</taxon>
    </lineage>
</organism>
<evidence type="ECO:0000313" key="1">
    <source>
        <dbReference type="EMBL" id="EST46826.1"/>
    </source>
</evidence>
<reference evidence="2" key="2">
    <citation type="submission" date="2020-12" db="EMBL/GenBank/DDBJ databases">
        <title>New Spironucleus salmonicida genome in near-complete chromosomes.</title>
        <authorList>
            <person name="Xu F."/>
            <person name="Kurt Z."/>
            <person name="Jimenez-Gonzalez A."/>
            <person name="Astvaldsson A."/>
            <person name="Andersson J.O."/>
            <person name="Svard S.G."/>
        </authorList>
    </citation>
    <scope>NUCLEOTIDE SEQUENCE</scope>
    <source>
        <strain evidence="2">ATCC 50377</strain>
    </source>
</reference>
<dbReference type="OrthoDB" id="16735at2759"/>
<dbReference type="EMBL" id="KI546061">
    <property type="protein sequence ID" value="EST46826.1"/>
    <property type="molecule type" value="Genomic_DNA"/>
</dbReference>
<evidence type="ECO:0000313" key="2">
    <source>
        <dbReference type="EMBL" id="KAH0572720.1"/>
    </source>
</evidence>
<gene>
    <name evidence="1" type="ORF">SS50377_13156</name>
    <name evidence="2" type="ORF">SS50377_24833</name>
</gene>